<dbReference type="STRING" id="44574.AAW31_00880"/>
<keyword evidence="1" id="KW-0732">Signal</keyword>
<feature type="chain" id="PRO_5010209588" evidence="1">
    <location>
        <begin position="31"/>
        <end position="202"/>
    </location>
</feature>
<keyword evidence="4" id="KW-1185">Reference proteome</keyword>
<dbReference type="Pfam" id="PF16694">
    <property type="entry name" value="Cytochrome_P460"/>
    <property type="match status" value="1"/>
</dbReference>
<evidence type="ECO:0000313" key="4">
    <source>
        <dbReference type="Proteomes" id="UP000183287"/>
    </source>
</evidence>
<dbReference type="RefSeq" id="WP_074902902.1">
    <property type="nucleotide sequence ID" value="NZ_FOUB01000002.1"/>
</dbReference>
<evidence type="ECO:0000313" key="3">
    <source>
        <dbReference type="EMBL" id="SFL65235.1"/>
    </source>
</evidence>
<reference evidence="4" key="1">
    <citation type="submission" date="2016-10" db="EMBL/GenBank/DDBJ databases">
        <authorList>
            <person name="Varghese N."/>
            <person name="Submissions S."/>
        </authorList>
    </citation>
    <scope>NUCLEOTIDE SEQUENCE [LARGE SCALE GENOMIC DNA]</scope>
    <source>
        <strain evidence="4">Nm44</strain>
    </source>
</reference>
<dbReference type="Gene3D" id="3.50.70.20">
    <property type="entry name" value="Cytochrome P460"/>
    <property type="match status" value="1"/>
</dbReference>
<dbReference type="Proteomes" id="UP000183287">
    <property type="component" value="Unassembled WGS sequence"/>
</dbReference>
<name>A0A1I4JF78_9PROT</name>
<gene>
    <name evidence="3" type="ORF">SAMN05421863_100235</name>
</gene>
<dbReference type="InterPro" id="IPR032033">
    <property type="entry name" value="Cytochrome_P460"/>
</dbReference>
<dbReference type="OrthoDB" id="511546at2"/>
<dbReference type="AlphaFoldDB" id="A0A1I4JF78"/>
<accession>A0A1I4JF78</accession>
<dbReference type="EMBL" id="FOUB01000002">
    <property type="protein sequence ID" value="SFL65235.1"/>
    <property type="molecule type" value="Genomic_DNA"/>
</dbReference>
<protein>
    <submittedName>
        <fullName evidence="3">Cytochrome P460</fullName>
    </submittedName>
</protein>
<evidence type="ECO:0000256" key="1">
    <source>
        <dbReference type="SAM" id="SignalP"/>
    </source>
</evidence>
<proteinExistence type="predicted"/>
<dbReference type="InterPro" id="IPR038142">
    <property type="entry name" value="Cytochrome_P460_sp"/>
</dbReference>
<dbReference type="CDD" id="cd20751">
    <property type="entry name" value="cyt_P460_Ne-like"/>
    <property type="match status" value="1"/>
</dbReference>
<evidence type="ECO:0000259" key="2">
    <source>
        <dbReference type="Pfam" id="PF16694"/>
    </source>
</evidence>
<organism evidence="3 4">
    <name type="scientific">Nitrosomonas communis</name>
    <dbReference type="NCBI Taxonomy" id="44574"/>
    <lineage>
        <taxon>Bacteria</taxon>
        <taxon>Pseudomonadati</taxon>
        <taxon>Pseudomonadota</taxon>
        <taxon>Betaproteobacteria</taxon>
        <taxon>Nitrosomonadales</taxon>
        <taxon>Nitrosomonadaceae</taxon>
        <taxon>Nitrosomonas</taxon>
    </lineage>
</organism>
<sequence>MSQFKRTLLGRLTSLLLSGLLVGQAITVTAGQQDDRYEPGRITYAHFNKDGQLLIPRNYREWIFIGAPVTPKDMNDGNPAFPEFHNVYIDPVSWAHWKQTGKFRDGTIIVKELVSVGAEEAASGNGYFQGEYLGIAATVKDSKRFADRPNNWAYFGYDSYESKSTAPQPDESCNTCHKENAAEDNVFVQYYPVLRAGKPEKK</sequence>
<feature type="domain" description="Cytochrome P460" evidence="2">
    <location>
        <begin position="56"/>
        <end position="187"/>
    </location>
</feature>
<feature type="signal peptide" evidence="1">
    <location>
        <begin position="1"/>
        <end position="30"/>
    </location>
</feature>